<keyword evidence="2" id="KW-1185">Reference proteome</keyword>
<proteinExistence type="predicted"/>
<name>A0A1V2TEP8_9NOCA</name>
<sequence>MNNDPNEGYPQTAEAAEAFLNSLTFDDDAPVPELPGPQAPVTVLRTVRIPFEMDQRIRQEADARGVSMSDLIRDWLAIELAALDDDDAPISRADARRALTAALASLHPLHQRPA</sequence>
<protein>
    <submittedName>
        <fullName evidence="1">Uncharacterized protein</fullName>
    </submittedName>
</protein>
<dbReference type="RefSeq" id="WP_077117549.1">
    <property type="nucleotide sequence ID" value="NZ_LOKT01000016.1"/>
</dbReference>
<dbReference type="EMBL" id="MUMY01000012">
    <property type="protein sequence ID" value="ONM47928.1"/>
    <property type="molecule type" value="Genomic_DNA"/>
</dbReference>
<dbReference type="OrthoDB" id="4557439at2"/>
<comment type="caution">
    <text evidence="1">The sequence shown here is derived from an EMBL/GenBank/DDBJ whole genome shotgun (WGS) entry which is preliminary data.</text>
</comment>
<organism evidence="1 2">
    <name type="scientific">Nocardia donostiensis</name>
    <dbReference type="NCBI Taxonomy" id="1538463"/>
    <lineage>
        <taxon>Bacteria</taxon>
        <taxon>Bacillati</taxon>
        <taxon>Actinomycetota</taxon>
        <taxon>Actinomycetes</taxon>
        <taxon>Mycobacteriales</taxon>
        <taxon>Nocardiaceae</taxon>
        <taxon>Nocardia</taxon>
    </lineage>
</organism>
<dbReference type="AlphaFoldDB" id="A0A1V2TEP8"/>
<dbReference type="GO" id="GO:0006355">
    <property type="term" value="P:regulation of DNA-templated transcription"/>
    <property type="evidence" value="ECO:0007669"/>
    <property type="project" value="InterPro"/>
</dbReference>
<evidence type="ECO:0000313" key="2">
    <source>
        <dbReference type="Proteomes" id="UP000188836"/>
    </source>
</evidence>
<reference evidence="1 2" key="1">
    <citation type="journal article" date="2016" name="Antonie Van Leeuwenhoek">
        <title>Nocardia donostiensis sp. nov., isolated from human respiratory specimens.</title>
        <authorList>
            <person name="Ercibengoa M."/>
            <person name="Bell M."/>
            <person name="Marimon J.M."/>
            <person name="Humrighouse B."/>
            <person name="Klenk H.P."/>
            <person name="Potter G."/>
            <person name="Perez-Trallero E."/>
        </authorList>
    </citation>
    <scope>NUCLEOTIDE SEQUENCE [LARGE SCALE GENOMIC DNA]</scope>
    <source>
        <strain evidence="1 2">X1655</strain>
    </source>
</reference>
<accession>A0A1V2TEP8</accession>
<gene>
    <name evidence="1" type="ORF">B0T46_14905</name>
</gene>
<evidence type="ECO:0000313" key="1">
    <source>
        <dbReference type="EMBL" id="ONM47928.1"/>
    </source>
</evidence>
<dbReference type="Proteomes" id="UP000188836">
    <property type="component" value="Unassembled WGS sequence"/>
</dbReference>